<gene>
    <name evidence="4" type="ORF">CONCODRAFT_9614</name>
</gene>
<dbReference type="PANTHER" id="PTHR34062">
    <property type="entry name" value="OXIDOREDUCTASE 21 KDA SUBUNIT, PUTATIVE (AFU_ORTHOLOGUE AFUA_4G04750)-RELATED"/>
    <property type="match status" value="1"/>
</dbReference>
<proteinExistence type="predicted"/>
<evidence type="ECO:0000313" key="5">
    <source>
        <dbReference type="Proteomes" id="UP000070444"/>
    </source>
</evidence>
<dbReference type="InterPro" id="IPR024549">
    <property type="entry name" value="NADH-UbQ_OxRdtase_su21_C_fun"/>
</dbReference>
<dbReference type="Pfam" id="PF10785">
    <property type="entry name" value="NADH-u_ox-rdase"/>
    <property type="match status" value="1"/>
</dbReference>
<dbReference type="OMA" id="TVPWFNF"/>
<dbReference type="PANTHER" id="PTHR34062:SF1">
    <property type="entry name" value="NADH-UBIQUINONE OXIDOREDUCTASE 21KDA SUBUNIT N-TERMINAL DOMAIN-CONTAINING PROTEIN"/>
    <property type="match status" value="1"/>
</dbReference>
<dbReference type="OrthoDB" id="196140at2759"/>
<keyword evidence="5" id="KW-1185">Reference proteome</keyword>
<feature type="domain" description="NADH-ubiquinone oxidoreductase 21kDa subunit N-terminal" evidence="2">
    <location>
        <begin position="21"/>
        <end position="106"/>
    </location>
</feature>
<dbReference type="EMBL" id="KQ964590">
    <property type="protein sequence ID" value="KXN68184.1"/>
    <property type="molecule type" value="Genomic_DNA"/>
</dbReference>
<sequence length="180" mass="20693">MADKNEAQIPEPLPQFERKLNTPYPPIDLDPEFGRVVRYFRGEDYASWAGLTAAFPGAYYFLDKVSPPKKALPLRGNLIMCGILGTMAGFFYAYQSSSMRFWGWTENEREQKKDLVELSKRAQQGLPLYGESQLDPFYQQTAANNSRYAALKLSTLPWFNFVSHNYHGVDTSKYHEKSQE</sequence>
<dbReference type="Pfam" id="PF12853">
    <property type="entry name" value="NADH_u_ox_C"/>
    <property type="match status" value="1"/>
</dbReference>
<evidence type="ECO:0000313" key="4">
    <source>
        <dbReference type="EMBL" id="KXN68184.1"/>
    </source>
</evidence>
<dbReference type="AlphaFoldDB" id="A0A137NZY8"/>
<evidence type="ECO:0000256" key="1">
    <source>
        <dbReference type="SAM" id="MobiDB-lite"/>
    </source>
</evidence>
<dbReference type="InterPro" id="IPR053229">
    <property type="entry name" value="NADH-Q_oxidrdct_subunit"/>
</dbReference>
<dbReference type="InterPro" id="IPR019721">
    <property type="entry name" value="NADH-UbQ_OxRdtase_su21_N"/>
</dbReference>
<organism evidence="4 5">
    <name type="scientific">Conidiobolus coronatus (strain ATCC 28846 / CBS 209.66 / NRRL 28638)</name>
    <name type="common">Delacroixia coronata</name>
    <dbReference type="NCBI Taxonomy" id="796925"/>
    <lineage>
        <taxon>Eukaryota</taxon>
        <taxon>Fungi</taxon>
        <taxon>Fungi incertae sedis</taxon>
        <taxon>Zoopagomycota</taxon>
        <taxon>Entomophthoromycotina</taxon>
        <taxon>Entomophthoromycetes</taxon>
        <taxon>Entomophthorales</taxon>
        <taxon>Ancylistaceae</taxon>
        <taxon>Conidiobolus</taxon>
    </lineage>
</organism>
<dbReference type="STRING" id="796925.A0A137NZY8"/>
<evidence type="ECO:0000259" key="2">
    <source>
        <dbReference type="Pfam" id="PF10785"/>
    </source>
</evidence>
<reference evidence="4 5" key="1">
    <citation type="journal article" date="2015" name="Genome Biol. Evol.">
        <title>Phylogenomic analyses indicate that early fungi evolved digesting cell walls of algal ancestors of land plants.</title>
        <authorList>
            <person name="Chang Y."/>
            <person name="Wang S."/>
            <person name="Sekimoto S."/>
            <person name="Aerts A.L."/>
            <person name="Choi C."/>
            <person name="Clum A."/>
            <person name="LaButti K.M."/>
            <person name="Lindquist E.A."/>
            <person name="Yee Ngan C."/>
            <person name="Ohm R.A."/>
            <person name="Salamov A.A."/>
            <person name="Grigoriev I.V."/>
            <person name="Spatafora J.W."/>
            <person name="Berbee M.L."/>
        </authorList>
    </citation>
    <scope>NUCLEOTIDE SEQUENCE [LARGE SCALE GENOMIC DNA]</scope>
    <source>
        <strain evidence="4 5">NRRL 28638</strain>
    </source>
</reference>
<feature type="region of interest" description="Disordered" evidence="1">
    <location>
        <begin position="1"/>
        <end position="20"/>
    </location>
</feature>
<evidence type="ECO:0000259" key="3">
    <source>
        <dbReference type="Pfam" id="PF12853"/>
    </source>
</evidence>
<protein>
    <submittedName>
        <fullName evidence="4">Uncharacterized protein</fullName>
    </submittedName>
</protein>
<feature type="domain" description="NADH-ubiquinone oxidoreductase 21kDa subunit C-terminal fungi" evidence="3">
    <location>
        <begin position="117"/>
        <end position="178"/>
    </location>
</feature>
<name>A0A137NZY8_CONC2</name>
<accession>A0A137NZY8</accession>
<dbReference type="Proteomes" id="UP000070444">
    <property type="component" value="Unassembled WGS sequence"/>
</dbReference>